<dbReference type="Gene3D" id="2.70.40.10">
    <property type="match status" value="1"/>
</dbReference>
<sequence length="150" mass="16286">MHNQQHNSLDIPTIIEDEELLPFYMTSEAAGADVKAYLKEPLEVAPGQSVLVPTGMSFAIPAGYEIQVRPRSGLALKHQITVLNTPGTIDSDYRGEVKIILINHGAKPFIIEPGMRIAQLVLAPVLRANFIRANELATTQRGMGGFGHTG</sequence>
<dbReference type="CDD" id="cd07557">
    <property type="entry name" value="trimeric_dUTPase"/>
    <property type="match status" value="1"/>
</dbReference>
<evidence type="ECO:0000256" key="5">
    <source>
        <dbReference type="HAMAP-Rule" id="MF_00116"/>
    </source>
</evidence>
<dbReference type="InterPro" id="IPR008181">
    <property type="entry name" value="dUTPase"/>
</dbReference>
<keyword evidence="5" id="KW-0479">Metal-binding</keyword>
<dbReference type="GO" id="GO:0000287">
    <property type="term" value="F:magnesium ion binding"/>
    <property type="evidence" value="ECO:0007669"/>
    <property type="project" value="UniProtKB-UniRule"/>
</dbReference>
<comment type="caution">
    <text evidence="5">Lacks conserved residue(s) required for the propagation of feature annotation.</text>
</comment>
<dbReference type="InterPro" id="IPR033704">
    <property type="entry name" value="dUTPase_trimeric"/>
</dbReference>
<feature type="domain" description="dUTPase-like" evidence="6">
    <location>
        <begin position="22"/>
        <end position="150"/>
    </location>
</feature>
<dbReference type="STRING" id="389348.PNK_2050"/>
<dbReference type="Proteomes" id="UP000069902">
    <property type="component" value="Chromosome cPNK"/>
</dbReference>
<dbReference type="EC" id="3.6.1.23" evidence="5"/>
<dbReference type="Pfam" id="PF00692">
    <property type="entry name" value="dUTPase"/>
    <property type="match status" value="1"/>
</dbReference>
<reference evidence="8" key="1">
    <citation type="submission" date="2015-09" db="EMBL/GenBank/DDBJ databases">
        <authorList>
            <person name="Bertelli C."/>
        </authorList>
    </citation>
    <scope>NUCLEOTIDE SEQUENCE [LARGE SCALE GENOMIC DNA]</scope>
    <source>
        <strain evidence="8">KNic</strain>
    </source>
</reference>
<dbReference type="SUPFAM" id="SSF51283">
    <property type="entry name" value="dUTPase-like"/>
    <property type="match status" value="1"/>
</dbReference>
<dbReference type="GO" id="GO:0006226">
    <property type="term" value="P:dUMP biosynthetic process"/>
    <property type="evidence" value="ECO:0007669"/>
    <property type="project" value="UniProtKB-UniRule"/>
</dbReference>
<keyword evidence="3 5" id="KW-0546">Nucleotide metabolism</keyword>
<dbReference type="KEGG" id="pnl:PNK_2050"/>
<comment type="function">
    <text evidence="5">This enzyme is involved in nucleotide metabolism: it produces dUMP, the immediate precursor of thymidine nucleotides and it decreases the intracellular concentration of dUTP so that uracil cannot be incorporated into DNA.</text>
</comment>
<dbReference type="InterPro" id="IPR029054">
    <property type="entry name" value="dUTPase-like"/>
</dbReference>
<proteinExistence type="inferred from homology"/>
<dbReference type="GO" id="GO:0046081">
    <property type="term" value="P:dUTP catabolic process"/>
    <property type="evidence" value="ECO:0007669"/>
    <property type="project" value="InterPro"/>
</dbReference>
<evidence type="ECO:0000259" key="6">
    <source>
        <dbReference type="Pfam" id="PF00692"/>
    </source>
</evidence>
<name>A0A0U5JIN1_9BACT</name>
<evidence type="ECO:0000256" key="4">
    <source>
        <dbReference type="ARBA" id="ARBA00047686"/>
    </source>
</evidence>
<dbReference type="NCBIfam" id="TIGR00576">
    <property type="entry name" value="dut"/>
    <property type="match status" value="1"/>
</dbReference>
<comment type="similarity">
    <text evidence="1 5">Belongs to the dUTPase family.</text>
</comment>
<keyword evidence="5" id="KW-0460">Magnesium</keyword>
<keyword evidence="2 5" id="KW-0378">Hydrolase</keyword>
<dbReference type="GO" id="GO:0004170">
    <property type="term" value="F:dUTP diphosphatase activity"/>
    <property type="evidence" value="ECO:0007669"/>
    <property type="project" value="UniProtKB-UniRule"/>
</dbReference>
<evidence type="ECO:0000256" key="2">
    <source>
        <dbReference type="ARBA" id="ARBA00022801"/>
    </source>
</evidence>
<dbReference type="HAMAP" id="MF_00116">
    <property type="entry name" value="dUTPase_bact"/>
    <property type="match status" value="1"/>
</dbReference>
<feature type="binding site" evidence="5">
    <location>
        <begin position="88"/>
        <end position="90"/>
    </location>
    <ligand>
        <name>substrate</name>
    </ligand>
</feature>
<evidence type="ECO:0000313" key="7">
    <source>
        <dbReference type="EMBL" id="CUI17654.1"/>
    </source>
</evidence>
<dbReference type="InterPro" id="IPR036157">
    <property type="entry name" value="dUTPase-like_sf"/>
</dbReference>
<dbReference type="FunCoup" id="A0A0U5JIN1">
    <property type="interactions" value="324"/>
</dbReference>
<comment type="cofactor">
    <cofactor evidence="5">
        <name>Mg(2+)</name>
        <dbReference type="ChEBI" id="CHEBI:18420"/>
    </cofactor>
</comment>
<dbReference type="RefSeq" id="WP_059061875.1">
    <property type="nucleotide sequence ID" value="NZ_LN879502.1"/>
</dbReference>
<evidence type="ECO:0000256" key="3">
    <source>
        <dbReference type="ARBA" id="ARBA00023080"/>
    </source>
</evidence>
<keyword evidence="8" id="KW-1185">Reference proteome</keyword>
<dbReference type="UniPathway" id="UPA00610">
    <property type="reaction ID" value="UER00666"/>
</dbReference>
<dbReference type="PANTHER" id="PTHR11241">
    <property type="entry name" value="DEOXYURIDINE 5'-TRIPHOSPHATE NUCLEOTIDOHYDROLASE"/>
    <property type="match status" value="1"/>
</dbReference>
<protein>
    <recommendedName>
        <fullName evidence="5">Deoxyuridine 5'-triphosphate nucleotidohydrolase</fullName>
        <shortName evidence="5">dUTPase</shortName>
        <ecNumber evidence="5">3.6.1.23</ecNumber>
    </recommendedName>
    <alternativeName>
        <fullName evidence="5">dUTP pyrophosphatase</fullName>
    </alternativeName>
</protein>
<feature type="binding site" evidence="5">
    <location>
        <begin position="71"/>
        <end position="73"/>
    </location>
    <ligand>
        <name>substrate</name>
    </ligand>
</feature>
<evidence type="ECO:0000313" key="8">
    <source>
        <dbReference type="Proteomes" id="UP000069902"/>
    </source>
</evidence>
<dbReference type="InParanoid" id="A0A0U5JIN1"/>
<accession>A0A0U5JIN1</accession>
<dbReference type="NCBIfam" id="NF001862">
    <property type="entry name" value="PRK00601.1"/>
    <property type="match status" value="1"/>
</dbReference>
<comment type="catalytic activity">
    <reaction evidence="4 5">
        <text>dUTP + H2O = dUMP + diphosphate + H(+)</text>
        <dbReference type="Rhea" id="RHEA:10248"/>
        <dbReference type="ChEBI" id="CHEBI:15377"/>
        <dbReference type="ChEBI" id="CHEBI:15378"/>
        <dbReference type="ChEBI" id="CHEBI:33019"/>
        <dbReference type="ChEBI" id="CHEBI:61555"/>
        <dbReference type="ChEBI" id="CHEBI:246422"/>
        <dbReference type="EC" id="3.6.1.23"/>
    </reaction>
</comment>
<dbReference type="AlphaFoldDB" id="A0A0U5JIN1"/>
<comment type="pathway">
    <text evidence="5">Pyrimidine metabolism; dUMP biosynthesis; dUMP from dCTP (dUTP route): step 2/2.</text>
</comment>
<evidence type="ECO:0000256" key="1">
    <source>
        <dbReference type="ARBA" id="ARBA00006581"/>
    </source>
</evidence>
<gene>
    <name evidence="5 7" type="primary">dut</name>
    <name evidence="7" type="ORF">PNK_2050</name>
</gene>
<dbReference type="EMBL" id="LN879502">
    <property type="protein sequence ID" value="CUI17654.1"/>
    <property type="molecule type" value="Genomic_DNA"/>
</dbReference>
<dbReference type="PATRIC" id="fig|389348.3.peg.2303"/>
<feature type="binding site" evidence="5">
    <location>
        <position position="84"/>
    </location>
    <ligand>
        <name>substrate</name>
    </ligand>
</feature>
<dbReference type="PANTHER" id="PTHR11241:SF0">
    <property type="entry name" value="DEOXYURIDINE 5'-TRIPHOSPHATE NUCLEOTIDOHYDROLASE"/>
    <property type="match status" value="1"/>
</dbReference>
<organism evidence="7 8">
    <name type="scientific">Candidatus Protochlamydia naegleriophila</name>
    <dbReference type="NCBI Taxonomy" id="389348"/>
    <lineage>
        <taxon>Bacteria</taxon>
        <taxon>Pseudomonadati</taxon>
        <taxon>Chlamydiota</taxon>
        <taxon>Chlamydiia</taxon>
        <taxon>Parachlamydiales</taxon>
        <taxon>Parachlamydiaceae</taxon>
        <taxon>Candidatus Protochlamydia</taxon>
    </lineage>
</organism>